<dbReference type="RefSeq" id="WP_327984060.1">
    <property type="nucleotide sequence ID" value="NZ_CP136426.1"/>
</dbReference>
<dbReference type="SUPFAM" id="SSF56935">
    <property type="entry name" value="Porins"/>
    <property type="match status" value="1"/>
</dbReference>
<sequence length="745" mass="85708">MKFTSKNRCTWFDNSRKKLIITTAMLSFVILTAQEQPKKDSLSTKKIESVTITKKVVQHKSDRLVFDVSATPSTKGNSAFEVLKQTPTISTTDDKDFKILGKNSVVFYINGRPSNMNSDAILQLLKSTPAENISKIEVISTPGSEYDVPSGMGIVNILMKKKTTDGYNGTLKLENTQRVYNNSNSNVNLNFRKNKLAGNFNIGYSDFTNKQDMVLESGSSSISTKSVGESITPKKDLSLNASLDYDLTDKSYLNWTLNSYFSDSNNDIMKFYNETFVNSLFQESTLMENRSTKNTKNFSTGLNYDLKLDNKGSKLMLKAAYMHYENQQYQQNRNYQASSMALLYGFNQSLPQIIDNVSFKTDWIKKFKDESTLSIGGNYNFTKTDNNTYFEKGDGIHFVKDDEQSNHFTYQENVGALYANYERMLSEKISSKIGLRYELTHTKGDVLGKVGDFYHFKNQYGNLLPFLNLAYNISDQHNLSYNFSSRVGRPSFWEINPVRTYVTNTNYIQNSPFLLPIKSYNQELTYMYRQAYFLSLGYGYYDDESTQIPLQRDNTIRYIRTNYGSKQQMTATLGMQKTFFKNRWVANYTFTIVHDIFKGKVDTDPITQEKFTPYVLDRTSSFFVISTNNQVGLDKNKTLWLGMNYVYVSSQNMELGKLKPIQGLDISLRKNWKDWTFKASVNDIFNSMGKITIRNFQNGHFNNVWQNSNMRSYALSITYNFGNQKLKSIRKSENANEEIRSRTGK</sequence>
<evidence type="ECO:0000313" key="6">
    <source>
        <dbReference type="Proteomes" id="UP001432059"/>
    </source>
</evidence>
<dbReference type="InterPro" id="IPR041700">
    <property type="entry name" value="OMP_b-brl_3"/>
</dbReference>
<name>A0AAU0F4P0_9FLAO</name>
<protein>
    <submittedName>
        <fullName evidence="5">TonB-dependent receptor</fullName>
    </submittedName>
</protein>
<reference evidence="5" key="1">
    <citation type="submission" date="2023-10" db="EMBL/GenBank/DDBJ databases">
        <title>Characterization and whole genome sequencing of a novel strain of Bergeyella porcorum QD2021 isolated from pig.</title>
        <authorList>
            <person name="Liu G."/>
            <person name="Chen C."/>
            <person name="Han X."/>
        </authorList>
    </citation>
    <scope>NUCLEOTIDE SEQUENCE</scope>
    <source>
        <strain evidence="5">QD2021</strain>
    </source>
</reference>
<keyword evidence="2" id="KW-0472">Membrane</keyword>
<gene>
    <name evidence="5" type="ORF">BPO_2060</name>
</gene>
<organism evidence="5 6">
    <name type="scientific">Bergeyella porcorum</name>
    <dbReference type="NCBI Taxonomy" id="1735111"/>
    <lineage>
        <taxon>Bacteria</taxon>
        <taxon>Pseudomonadati</taxon>
        <taxon>Bacteroidota</taxon>
        <taxon>Flavobacteriia</taxon>
        <taxon>Flavobacteriales</taxon>
        <taxon>Weeksellaceae</taxon>
        <taxon>Bergeyella</taxon>
    </lineage>
</organism>
<dbReference type="AlphaFoldDB" id="A0AAU0F4P0"/>
<dbReference type="InterPro" id="IPR036942">
    <property type="entry name" value="Beta-barrel_TonB_sf"/>
</dbReference>
<evidence type="ECO:0000256" key="2">
    <source>
        <dbReference type="ARBA" id="ARBA00023136"/>
    </source>
</evidence>
<dbReference type="KEGG" id="bpor:BPO_2060"/>
<accession>A0AAU0F4P0</accession>
<dbReference type="Gene3D" id="2.40.170.20">
    <property type="entry name" value="TonB-dependent receptor, beta-barrel domain"/>
    <property type="match status" value="1"/>
</dbReference>
<keyword evidence="6" id="KW-1185">Reference proteome</keyword>
<evidence type="ECO:0000259" key="4">
    <source>
        <dbReference type="Pfam" id="PF14905"/>
    </source>
</evidence>
<evidence type="ECO:0000313" key="5">
    <source>
        <dbReference type="EMBL" id="WOC52707.1"/>
    </source>
</evidence>
<keyword evidence="5" id="KW-0675">Receptor</keyword>
<dbReference type="PANTHER" id="PTHR40980">
    <property type="entry name" value="PLUG DOMAIN-CONTAINING PROTEIN"/>
    <property type="match status" value="1"/>
</dbReference>
<dbReference type="GO" id="GO:0009279">
    <property type="term" value="C:cell outer membrane"/>
    <property type="evidence" value="ECO:0007669"/>
    <property type="project" value="UniProtKB-SubCell"/>
</dbReference>
<dbReference type="Proteomes" id="UP001432059">
    <property type="component" value="Chromosome"/>
</dbReference>
<keyword evidence="3" id="KW-0998">Cell outer membrane</keyword>
<dbReference type="Pfam" id="PF14905">
    <property type="entry name" value="OMP_b-brl_3"/>
    <property type="match status" value="1"/>
</dbReference>
<evidence type="ECO:0000256" key="1">
    <source>
        <dbReference type="ARBA" id="ARBA00004442"/>
    </source>
</evidence>
<feature type="domain" description="Outer membrane protein beta-barrel" evidence="4">
    <location>
        <begin position="307"/>
        <end position="719"/>
    </location>
</feature>
<dbReference type="PANTHER" id="PTHR40980:SF4">
    <property type="entry name" value="TONB-DEPENDENT RECEPTOR-LIKE BETA-BARREL DOMAIN-CONTAINING PROTEIN"/>
    <property type="match status" value="1"/>
</dbReference>
<comment type="subcellular location">
    <subcellularLocation>
        <location evidence="1">Cell outer membrane</location>
    </subcellularLocation>
</comment>
<evidence type="ECO:0000256" key="3">
    <source>
        <dbReference type="ARBA" id="ARBA00023237"/>
    </source>
</evidence>
<proteinExistence type="predicted"/>
<dbReference type="EMBL" id="CP136426">
    <property type="protein sequence ID" value="WOC52707.1"/>
    <property type="molecule type" value="Genomic_DNA"/>
</dbReference>